<dbReference type="EMBL" id="JAJLJH010000007">
    <property type="protein sequence ID" value="MCK9688086.1"/>
    <property type="molecule type" value="Genomic_DNA"/>
</dbReference>
<feature type="transmembrane region" description="Helical" evidence="1">
    <location>
        <begin position="56"/>
        <end position="79"/>
    </location>
</feature>
<proteinExistence type="predicted"/>
<feature type="transmembrane region" description="Helical" evidence="1">
    <location>
        <begin position="395"/>
        <end position="416"/>
    </location>
</feature>
<feature type="transmembrane region" description="Helical" evidence="1">
    <location>
        <begin position="174"/>
        <end position="191"/>
    </location>
</feature>
<feature type="transmembrane region" description="Helical" evidence="1">
    <location>
        <begin position="100"/>
        <end position="125"/>
    </location>
</feature>
<feature type="transmembrane region" description="Helical" evidence="1">
    <location>
        <begin position="510"/>
        <end position="533"/>
    </location>
</feature>
<evidence type="ECO:0000259" key="2">
    <source>
        <dbReference type="Pfam" id="PF01433"/>
    </source>
</evidence>
<comment type="caution">
    <text evidence="3">The sequence shown here is derived from an EMBL/GenBank/DDBJ whole genome shotgun (WGS) entry which is preliminary data.</text>
</comment>
<dbReference type="RefSeq" id="WP_275684131.1">
    <property type="nucleotide sequence ID" value="NZ_JAJLJH010000007.1"/>
</dbReference>
<dbReference type="AlphaFoldDB" id="A0A9X1YS99"/>
<accession>A0A9X1YS99</accession>
<feature type="transmembrane region" description="Helical" evidence="1">
    <location>
        <begin position="478"/>
        <end position="503"/>
    </location>
</feature>
<reference evidence="3" key="1">
    <citation type="submission" date="2021-11" db="EMBL/GenBank/DDBJ databases">
        <title>BS-T2-15 a new species belonging to the Comamonadaceae family isolated from the soil of a French oak forest.</title>
        <authorList>
            <person name="Mieszkin S."/>
            <person name="Alain K."/>
        </authorList>
    </citation>
    <scope>NUCLEOTIDE SEQUENCE</scope>
    <source>
        <strain evidence="3">BS-T2-15</strain>
    </source>
</reference>
<evidence type="ECO:0000313" key="4">
    <source>
        <dbReference type="Proteomes" id="UP001139353"/>
    </source>
</evidence>
<protein>
    <recommendedName>
        <fullName evidence="2">Peptidase M1 membrane alanine aminopeptidase domain-containing protein</fullName>
    </recommendedName>
</protein>
<keyword evidence="4" id="KW-1185">Reference proteome</keyword>
<feature type="transmembrane region" description="Helical" evidence="1">
    <location>
        <begin position="356"/>
        <end position="375"/>
    </location>
</feature>
<organism evidence="3 4">
    <name type="scientific">Scleromatobacter humisilvae</name>
    <dbReference type="NCBI Taxonomy" id="2897159"/>
    <lineage>
        <taxon>Bacteria</taxon>
        <taxon>Pseudomonadati</taxon>
        <taxon>Pseudomonadota</taxon>
        <taxon>Betaproteobacteria</taxon>
        <taxon>Burkholderiales</taxon>
        <taxon>Sphaerotilaceae</taxon>
        <taxon>Scleromatobacter</taxon>
    </lineage>
</organism>
<feature type="transmembrane region" description="Helical" evidence="1">
    <location>
        <begin position="599"/>
        <end position="621"/>
    </location>
</feature>
<dbReference type="Proteomes" id="UP001139353">
    <property type="component" value="Unassembled WGS sequence"/>
</dbReference>
<evidence type="ECO:0000313" key="3">
    <source>
        <dbReference type="EMBL" id="MCK9688086.1"/>
    </source>
</evidence>
<dbReference type="InterPro" id="IPR027268">
    <property type="entry name" value="Peptidase_M4/M1_CTD_sf"/>
</dbReference>
<dbReference type="SUPFAM" id="SSF55486">
    <property type="entry name" value="Metalloproteases ('zincins'), catalytic domain"/>
    <property type="match status" value="1"/>
</dbReference>
<dbReference type="InterPro" id="IPR014782">
    <property type="entry name" value="Peptidase_M1_dom"/>
</dbReference>
<sequence length="1275" mass="140871">MFGKIAAFEWRYQVRSPVFWVASVILFLLAFCAVASDSVQFGSIGNVHKNAPFAVLHLLAFMGAFSVFATVAIVANVVVRDDETGFAPIIRSTSVSKADYLVGRFAGACGAAFLVIAMMPLGALLGSLAPWVDFEKFGPVHPGDYLYSLFAVQLPMLLITAAIFFAIATATRSMLWSSVCAVALCGLFFAVRGAGRNDPVWEHVAAILDPFGYTTLLYATKYWNTYERNTFLPPLAGVLLTNRLLWATLAAVVFAVAYRRFGFETRFEQPAADVADAAQPARPAKLSRAQRAALRHQDELAALGENNPAGVRELLAAASRKSAAALPEIPAATRATACTQLLELARVDMAFVFRSPAYYVLIAIGLLLTGINLFFGGEILGSPSYPVTRLMAQTLLNTFSLLPIILAIFYAGELVWRDRDRRMHEIIDATAAPDWTHLLPKIVAIVAVLVSSVLIATLAAIVFQALHGYFRFEIGGYLAWFVWPASVVAVMLAVLAVFIQVLVPHKYIGWGVMLVYIVAASVLSTFGFEHNLYSYAGTPPVPLSDMNGMGRFWIGQAWLQVYWAAFAAMLLVIAHALWRRGVTVALRPRLRQARHHLRGRAGVTLAGAAAVWIGSGAWIFYNTNVLNEYVTQPEQDKLAADVEKTLLPFENVVQPRVADVTLAVDLFPREARAVTHGTYTLVNRSPQAVPVLHLQWAQNLRLDSIDMPGATVQTDYPRLHYRIYKLATPLQPGETRTLGFTTTLEQRGFTNGRPLTSVVPNGTFVSNLEIAPAIGFVRVGLLQDRAKRRNYGLPPELRPPKLEDDSARQFNVIAHDSDWVNSDITITTDGDQTPIAPGQTISDTGLVADPHARRTVRFRSDAPINQLFSIQSGRYAVKSATWRAPAQAGQPAHDVALAVYYAPGHEFNVDRMLKAMSESLALFSQQFSPYQFRQARIIEFPAYAAFAESFANTIPFSEDIGFIQHWTDPTRIDVATYVTAHEIGHQWWGHQLLPANQQGAAMLSETFAQYSALLVMEQHYGKEQVRRFLKYELDRYLRSRGGQPIEELPLDRVEDQDYIYYRKGSVAMYWAKEALGEDVVNRAMRKLLAQVAFKGAPYPNTTDFLRVLRAEAGPAGEQTIGDLFEKITLLDLKASDATATKLPSGKYELKFNVEARKFQVDGVGKESEVPMDENVEIGVFSAKPGSRGFDASNELRLIQVPIRHGVLPAEAGQAVDAGTHRWISPFWSDHLATRAPGTPITVEVDSRPMWAGVDPYNKRIDRNSDDNLTAVDMPR</sequence>
<gene>
    <name evidence="3" type="ORF">LPC04_20470</name>
</gene>
<keyword evidence="1" id="KW-1133">Transmembrane helix</keyword>
<feature type="transmembrane region" description="Helical" evidence="1">
    <location>
        <begin position="442"/>
        <end position="466"/>
    </location>
</feature>
<evidence type="ECO:0000256" key="1">
    <source>
        <dbReference type="SAM" id="Phobius"/>
    </source>
</evidence>
<feature type="transmembrane region" description="Helical" evidence="1">
    <location>
        <begin position="145"/>
        <end position="167"/>
    </location>
</feature>
<keyword evidence="1" id="KW-0472">Membrane</keyword>
<feature type="transmembrane region" description="Helical" evidence="1">
    <location>
        <begin position="18"/>
        <end position="36"/>
    </location>
</feature>
<dbReference type="Gene3D" id="1.10.390.10">
    <property type="entry name" value="Neutral Protease Domain 2"/>
    <property type="match status" value="1"/>
</dbReference>
<dbReference type="Pfam" id="PF01433">
    <property type="entry name" value="Peptidase_M1"/>
    <property type="match status" value="1"/>
</dbReference>
<feature type="domain" description="Peptidase M1 membrane alanine aminopeptidase" evidence="2">
    <location>
        <begin position="915"/>
        <end position="1110"/>
    </location>
</feature>
<keyword evidence="1" id="KW-0812">Transmembrane</keyword>
<feature type="transmembrane region" description="Helical" evidence="1">
    <location>
        <begin position="553"/>
        <end position="578"/>
    </location>
</feature>
<dbReference type="GO" id="GO:0008270">
    <property type="term" value="F:zinc ion binding"/>
    <property type="evidence" value="ECO:0007669"/>
    <property type="project" value="InterPro"/>
</dbReference>
<feature type="transmembrane region" description="Helical" evidence="1">
    <location>
        <begin position="235"/>
        <end position="258"/>
    </location>
</feature>
<name>A0A9X1YS99_9BURK</name>
<dbReference type="GO" id="GO:0008237">
    <property type="term" value="F:metallopeptidase activity"/>
    <property type="evidence" value="ECO:0007669"/>
    <property type="project" value="InterPro"/>
</dbReference>